<comment type="caution">
    <text evidence="2">The sequence shown here is derived from an EMBL/GenBank/DDBJ whole genome shotgun (WGS) entry which is preliminary data.</text>
</comment>
<keyword evidence="1" id="KW-0472">Membrane</keyword>
<evidence type="ECO:0000313" key="3">
    <source>
        <dbReference type="Proteomes" id="UP000240481"/>
    </source>
</evidence>
<accession>A0A0J8VCN0</accession>
<evidence type="ECO:0000313" key="2">
    <source>
        <dbReference type="EMBL" id="PSW23567.1"/>
    </source>
</evidence>
<keyword evidence="1" id="KW-1133">Transmembrane helix</keyword>
<feature type="transmembrane region" description="Helical" evidence="1">
    <location>
        <begin position="68"/>
        <end position="87"/>
    </location>
</feature>
<dbReference type="RefSeq" id="WP_048898417.1">
    <property type="nucleotide sequence ID" value="NZ_AP024852.1"/>
</dbReference>
<dbReference type="AlphaFoldDB" id="A0A0J8VCN0"/>
<dbReference type="Proteomes" id="UP000240481">
    <property type="component" value="Unassembled WGS sequence"/>
</dbReference>
<feature type="transmembrane region" description="Helical" evidence="1">
    <location>
        <begin position="127"/>
        <end position="148"/>
    </location>
</feature>
<sequence length="151" mass="17564">MAFAFEFIYMKLNQWTAFVKDLKQALHVIAAVAFLFSVRFFYELDYPQFILNNTLIPWYGDHYTTNESLLTIGSSFFSYVFFVLIMIKISEWVVQEFDLTATIITVIKSIAYVAIGLSIWFEYNGQAWWIVNLGLLVPVLIIAIRLSIYDA</sequence>
<name>A0A0J8VCN0_9GAMM</name>
<keyword evidence="3" id="KW-1185">Reference proteome</keyword>
<feature type="transmembrane region" description="Helical" evidence="1">
    <location>
        <begin position="25"/>
        <end position="42"/>
    </location>
</feature>
<evidence type="ECO:0000256" key="1">
    <source>
        <dbReference type="SAM" id="Phobius"/>
    </source>
</evidence>
<protein>
    <submittedName>
        <fullName evidence="2">Uncharacterized protein</fullName>
    </submittedName>
</protein>
<reference evidence="2 3" key="1">
    <citation type="submission" date="2018-01" db="EMBL/GenBank/DDBJ databases">
        <title>Whole genome sequencing of Histamine producing bacteria.</title>
        <authorList>
            <person name="Butler K."/>
        </authorList>
    </citation>
    <scope>NUCLEOTIDE SEQUENCE [LARGE SCALE GENOMIC DNA]</scope>
    <source>
        <strain evidence="2 3">DSM 24669</strain>
    </source>
</reference>
<organism evidence="2 3">
    <name type="scientific">Photobacterium swingsii</name>
    <dbReference type="NCBI Taxonomy" id="680026"/>
    <lineage>
        <taxon>Bacteria</taxon>
        <taxon>Pseudomonadati</taxon>
        <taxon>Pseudomonadota</taxon>
        <taxon>Gammaproteobacteria</taxon>
        <taxon>Vibrionales</taxon>
        <taxon>Vibrionaceae</taxon>
        <taxon>Photobacterium</taxon>
    </lineage>
</organism>
<gene>
    <name evidence="2" type="ORF">C9I94_15720</name>
</gene>
<dbReference type="EMBL" id="PYLZ01000008">
    <property type="protein sequence ID" value="PSW23567.1"/>
    <property type="molecule type" value="Genomic_DNA"/>
</dbReference>
<feature type="transmembrane region" description="Helical" evidence="1">
    <location>
        <begin position="99"/>
        <end position="121"/>
    </location>
</feature>
<keyword evidence="1" id="KW-0812">Transmembrane</keyword>
<proteinExistence type="predicted"/>